<feature type="region of interest" description="Disordered" evidence="1">
    <location>
        <begin position="1"/>
        <end position="27"/>
    </location>
</feature>
<organism evidence="2 3">
    <name type="scientific">Christensenella hongkongensis</name>
    <dbReference type="NCBI Taxonomy" id="270498"/>
    <lineage>
        <taxon>Bacteria</taxon>
        <taxon>Bacillati</taxon>
        <taxon>Bacillota</taxon>
        <taxon>Clostridia</taxon>
        <taxon>Christensenellales</taxon>
        <taxon>Christensenellaceae</taxon>
        <taxon>Christensenella</taxon>
    </lineage>
</organism>
<comment type="caution">
    <text evidence="2">The sequence shown here is derived from an EMBL/GenBank/DDBJ whole genome shotgun (WGS) entry which is preliminary data.</text>
</comment>
<evidence type="ECO:0000313" key="3">
    <source>
        <dbReference type="Proteomes" id="UP000034076"/>
    </source>
</evidence>
<sequence>MAEDPLASAPATDKTASPEETVSPRTQTVYWTPNGKVYHTTPDCSSLAKSKTILEGSAEESGKSRACRKCG</sequence>
<reference evidence="2 3" key="1">
    <citation type="submission" date="2015-04" db="EMBL/GenBank/DDBJ databases">
        <title>Draft genome sequence of bacteremic isolate Catabacter hongkongensis type strain HKU16T.</title>
        <authorList>
            <person name="Lau S.K."/>
            <person name="Teng J.L."/>
            <person name="Huang Y."/>
            <person name="Curreem S.O."/>
            <person name="Tsui S.K."/>
            <person name="Woo P.C."/>
        </authorList>
    </citation>
    <scope>NUCLEOTIDE SEQUENCE [LARGE SCALE GENOMIC DNA]</scope>
    <source>
        <strain evidence="2 3">HKU16</strain>
    </source>
</reference>
<dbReference type="STRING" id="270498.CHK_1839"/>
<protein>
    <submittedName>
        <fullName evidence="2">Uncharacterized protein</fullName>
    </submittedName>
</protein>
<evidence type="ECO:0000256" key="1">
    <source>
        <dbReference type="SAM" id="MobiDB-lite"/>
    </source>
</evidence>
<keyword evidence="3" id="KW-1185">Reference proteome</keyword>
<dbReference type="AlphaFoldDB" id="A0A0M2NDX4"/>
<dbReference type="Proteomes" id="UP000034076">
    <property type="component" value="Unassembled WGS sequence"/>
</dbReference>
<proteinExistence type="predicted"/>
<name>A0A0M2NDX4_9FIRM</name>
<dbReference type="EMBL" id="LAYJ01000102">
    <property type="protein sequence ID" value="KKI50724.1"/>
    <property type="molecule type" value="Genomic_DNA"/>
</dbReference>
<gene>
    <name evidence="2" type="ORF">CHK_1839</name>
</gene>
<feature type="compositionally biased region" description="Polar residues" evidence="1">
    <location>
        <begin position="14"/>
        <end position="27"/>
    </location>
</feature>
<evidence type="ECO:0000313" key="2">
    <source>
        <dbReference type="EMBL" id="KKI50724.1"/>
    </source>
</evidence>
<accession>A0A0M2NDX4</accession>